<evidence type="ECO:0000259" key="1">
    <source>
        <dbReference type="PROSITE" id="PS50995"/>
    </source>
</evidence>
<dbReference type="Pfam" id="PF12802">
    <property type="entry name" value="MarR_2"/>
    <property type="match status" value="1"/>
</dbReference>
<feature type="domain" description="HTH marR-type" evidence="1">
    <location>
        <begin position="1"/>
        <end position="140"/>
    </location>
</feature>
<proteinExistence type="predicted"/>
<dbReference type="Proteomes" id="UP000523007">
    <property type="component" value="Unassembled WGS sequence"/>
</dbReference>
<evidence type="ECO:0000313" key="3">
    <source>
        <dbReference type="Proteomes" id="UP000523007"/>
    </source>
</evidence>
<dbReference type="GO" id="GO:0003700">
    <property type="term" value="F:DNA-binding transcription factor activity"/>
    <property type="evidence" value="ECO:0007669"/>
    <property type="project" value="InterPro"/>
</dbReference>
<dbReference type="SMART" id="SM00347">
    <property type="entry name" value="HTH_MARR"/>
    <property type="match status" value="1"/>
</dbReference>
<dbReference type="Gene3D" id="1.10.10.10">
    <property type="entry name" value="Winged helix-like DNA-binding domain superfamily/Winged helix DNA-binding domain"/>
    <property type="match status" value="1"/>
</dbReference>
<reference evidence="2 3" key="1">
    <citation type="submission" date="2020-08" db="EMBL/GenBank/DDBJ databases">
        <title>Sequencing the genomes of 1000 actinobacteria strains.</title>
        <authorList>
            <person name="Klenk H.-P."/>
        </authorList>
    </citation>
    <scope>NUCLEOTIDE SEQUENCE [LARGE SCALE GENOMIC DNA]</scope>
    <source>
        <strain evidence="2 3">DSM 102030</strain>
    </source>
</reference>
<dbReference type="PRINTS" id="PR00598">
    <property type="entry name" value="HTHMARR"/>
</dbReference>
<keyword evidence="2" id="KW-0238">DNA-binding</keyword>
<dbReference type="GO" id="GO:0003677">
    <property type="term" value="F:DNA binding"/>
    <property type="evidence" value="ECO:0007669"/>
    <property type="project" value="UniProtKB-KW"/>
</dbReference>
<dbReference type="EMBL" id="JACHJT010000001">
    <property type="protein sequence ID" value="MBB4930869.1"/>
    <property type="molecule type" value="Genomic_DNA"/>
</dbReference>
<dbReference type="AlphaFoldDB" id="A0A7W7W2K1"/>
<keyword evidence="3" id="KW-1185">Reference proteome</keyword>
<dbReference type="GO" id="GO:0006950">
    <property type="term" value="P:response to stress"/>
    <property type="evidence" value="ECO:0007669"/>
    <property type="project" value="TreeGrafter"/>
</dbReference>
<sequence length="148" mass="15882">MDVAANWALAHHTLALAGAVVDGIQQRCADWGFDDVRPAHGFVFVRLSEGAATATELAEYLGVTKQAASQLVEELVAKGYVRRRAHPTDARARLVVLTDRGQECTRAAVAGAAETVQQWATTLGEEKVAALGEDLGRIVPPGRIRPVW</sequence>
<dbReference type="PROSITE" id="PS50995">
    <property type="entry name" value="HTH_MARR_2"/>
    <property type="match status" value="1"/>
</dbReference>
<protein>
    <submittedName>
        <fullName evidence="2">DNA-binding MarR family transcriptional regulator</fullName>
    </submittedName>
</protein>
<dbReference type="CDD" id="cd00090">
    <property type="entry name" value="HTH_ARSR"/>
    <property type="match status" value="1"/>
</dbReference>
<dbReference type="PANTHER" id="PTHR33164">
    <property type="entry name" value="TRANSCRIPTIONAL REGULATOR, MARR FAMILY"/>
    <property type="match status" value="1"/>
</dbReference>
<dbReference type="InterPro" id="IPR039422">
    <property type="entry name" value="MarR/SlyA-like"/>
</dbReference>
<dbReference type="PANTHER" id="PTHR33164:SF99">
    <property type="entry name" value="MARR FAMILY REGULATORY PROTEIN"/>
    <property type="match status" value="1"/>
</dbReference>
<dbReference type="RefSeq" id="WP_184576343.1">
    <property type="nucleotide sequence ID" value="NZ_JACHJT010000001.1"/>
</dbReference>
<dbReference type="InterPro" id="IPR000835">
    <property type="entry name" value="HTH_MarR-typ"/>
</dbReference>
<name>A0A7W7W2K1_9ACTN</name>
<evidence type="ECO:0000313" key="2">
    <source>
        <dbReference type="EMBL" id="MBB4930869.1"/>
    </source>
</evidence>
<dbReference type="InterPro" id="IPR036388">
    <property type="entry name" value="WH-like_DNA-bd_sf"/>
</dbReference>
<accession>A0A7W7W2K1</accession>
<gene>
    <name evidence="2" type="ORF">F4561_001689</name>
</gene>
<comment type="caution">
    <text evidence="2">The sequence shown here is derived from an EMBL/GenBank/DDBJ whole genome shotgun (WGS) entry which is preliminary data.</text>
</comment>
<organism evidence="2 3">
    <name type="scientific">Lipingzhangella halophila</name>
    <dbReference type="NCBI Taxonomy" id="1783352"/>
    <lineage>
        <taxon>Bacteria</taxon>
        <taxon>Bacillati</taxon>
        <taxon>Actinomycetota</taxon>
        <taxon>Actinomycetes</taxon>
        <taxon>Streptosporangiales</taxon>
        <taxon>Nocardiopsidaceae</taxon>
        <taxon>Lipingzhangella</taxon>
    </lineage>
</organism>
<dbReference type="SUPFAM" id="SSF46785">
    <property type="entry name" value="Winged helix' DNA-binding domain"/>
    <property type="match status" value="1"/>
</dbReference>
<dbReference type="InterPro" id="IPR011991">
    <property type="entry name" value="ArsR-like_HTH"/>
</dbReference>
<dbReference type="InterPro" id="IPR036390">
    <property type="entry name" value="WH_DNA-bd_sf"/>
</dbReference>